<accession>A0A2N6JWW0</accession>
<dbReference type="Proteomes" id="UP000235036">
    <property type="component" value="Unassembled WGS sequence"/>
</dbReference>
<proteinExistence type="predicted"/>
<evidence type="ECO:0000313" key="1">
    <source>
        <dbReference type="EMBL" id="PLZ84682.1"/>
    </source>
</evidence>
<sequence length="72" mass="7753">GNSPAPTPLGEWGLGAVGRWGDGEWGECVEALCAASCDDNEGRFNFSYQLVSTRFVSKIERIDTSISILSPM</sequence>
<keyword evidence="2" id="KW-1185">Reference proteome</keyword>
<gene>
    <name evidence="1" type="ORF">CEN44_24205</name>
</gene>
<protein>
    <submittedName>
        <fullName evidence="1">Uncharacterized protein</fullName>
    </submittedName>
</protein>
<dbReference type="EMBL" id="NRQW01000573">
    <property type="protein sequence ID" value="PLZ84682.1"/>
    <property type="molecule type" value="Genomic_DNA"/>
</dbReference>
<dbReference type="AlphaFoldDB" id="A0A2N6JWW0"/>
<name>A0A2N6JWW0_FISMU</name>
<evidence type="ECO:0000313" key="2">
    <source>
        <dbReference type="Proteomes" id="UP000235036"/>
    </source>
</evidence>
<feature type="non-terminal residue" evidence="1">
    <location>
        <position position="1"/>
    </location>
</feature>
<reference evidence="1 2" key="1">
    <citation type="submission" date="2017-08" db="EMBL/GenBank/DDBJ databases">
        <title>Genomes of Fischerella (Mastigocladus) sp. strains.</title>
        <authorList>
            <person name="Miller S.R."/>
        </authorList>
    </citation>
    <scope>NUCLEOTIDE SEQUENCE [LARGE SCALE GENOMIC DNA]</scope>
    <source>
        <strain evidence="1 2">CCMEE 5323</strain>
    </source>
</reference>
<comment type="caution">
    <text evidence="1">The sequence shown here is derived from an EMBL/GenBank/DDBJ whole genome shotgun (WGS) entry which is preliminary data.</text>
</comment>
<organism evidence="1 2">
    <name type="scientific">Fischerella muscicola CCMEE 5323</name>
    <dbReference type="NCBI Taxonomy" id="2019572"/>
    <lineage>
        <taxon>Bacteria</taxon>
        <taxon>Bacillati</taxon>
        <taxon>Cyanobacteriota</taxon>
        <taxon>Cyanophyceae</taxon>
        <taxon>Nostocales</taxon>
        <taxon>Hapalosiphonaceae</taxon>
        <taxon>Fischerella</taxon>
    </lineage>
</organism>